<gene>
    <name evidence="1" type="ORF">E5S67_03099</name>
</gene>
<sequence length="33" mass="3625">MAIATGRFTLEEFLKLAETKPASGYIEGEIIQP</sequence>
<protein>
    <submittedName>
        <fullName evidence="1">Uncharacterized protein</fullName>
    </submittedName>
</protein>
<evidence type="ECO:0000313" key="1">
    <source>
        <dbReference type="EMBL" id="NQE35368.1"/>
    </source>
</evidence>
<evidence type="ECO:0000313" key="2">
    <source>
        <dbReference type="Proteomes" id="UP000702425"/>
    </source>
</evidence>
<dbReference type="EMBL" id="SRRZ01000053">
    <property type="protein sequence ID" value="NQE35368.1"/>
    <property type="molecule type" value="Genomic_DNA"/>
</dbReference>
<name>A0ABX2D0K2_9CYAN</name>
<keyword evidence="2" id="KW-1185">Reference proteome</keyword>
<proteinExistence type="predicted"/>
<comment type="caution">
    <text evidence="1">The sequence shown here is derived from an EMBL/GenBank/DDBJ whole genome shotgun (WGS) entry which is preliminary data.</text>
</comment>
<accession>A0ABX2D0K2</accession>
<reference evidence="1 2" key="1">
    <citation type="journal article" date="2020" name="Sci. Rep.">
        <title>A novel cyanobacterial geosmin producer, revising GeoA distribution and dispersion patterns in Bacteria.</title>
        <authorList>
            <person name="Churro C."/>
            <person name="Semedo-Aguiar A.P."/>
            <person name="Silva A.D."/>
            <person name="Pereira-Leal J.B."/>
            <person name="Leite R.B."/>
        </authorList>
    </citation>
    <scope>NUCLEOTIDE SEQUENCE [LARGE SCALE GENOMIC DNA]</scope>
    <source>
        <strain evidence="1 2">IPMA8</strain>
    </source>
</reference>
<organism evidence="1 2">
    <name type="scientific">Microcoleus asticus IPMA8</name>
    <dbReference type="NCBI Taxonomy" id="2563858"/>
    <lineage>
        <taxon>Bacteria</taxon>
        <taxon>Bacillati</taxon>
        <taxon>Cyanobacteriota</taxon>
        <taxon>Cyanophyceae</taxon>
        <taxon>Oscillatoriophycideae</taxon>
        <taxon>Oscillatoriales</taxon>
        <taxon>Microcoleaceae</taxon>
        <taxon>Microcoleus</taxon>
        <taxon>Microcoleus asticus</taxon>
    </lineage>
</organism>
<dbReference type="Proteomes" id="UP000702425">
    <property type="component" value="Unassembled WGS sequence"/>
</dbReference>